<feature type="coiled-coil region" evidence="1">
    <location>
        <begin position="307"/>
        <end position="334"/>
    </location>
</feature>
<gene>
    <name evidence="2" type="ORF">Poly21_43040</name>
</gene>
<protein>
    <submittedName>
        <fullName evidence="2">Uncharacterized protein</fullName>
    </submittedName>
</protein>
<dbReference type="EMBL" id="SJPU01000003">
    <property type="protein sequence ID" value="TWU10400.1"/>
    <property type="molecule type" value="Genomic_DNA"/>
</dbReference>
<accession>A0A5C6BER5</accession>
<comment type="caution">
    <text evidence="2">The sequence shown here is derived from an EMBL/GenBank/DDBJ whole genome shotgun (WGS) entry which is preliminary data.</text>
</comment>
<sequence>MRTPILAFHFTATMNTFKSIGTLDQTLMQRCFVLATWSLVTTAMVLFADDDLTPKLRLQYRSDDQSLLYVVGDGASDAVAAQQICDSMNLRFNSIPSLETLPLDCSNHHAIIIGSNGVDFLGWHQDEARKEQVFSSLREFVANGGHLIVFGSYNGRNTEQFQEFGIHTTHFHNDHFERISGRSEVLFAGSESLVPSPPYVHSFGNVTVDEDRTAVVMLKRATASDPDDRRAEHNPEDPVFVTIAYQRGRVSYSPVEPHAGGPWLVPVVVKWILKGAPTNQSQLDETVVVPPSLVRERNFPPTPAFELSALRQSHKELLAELQRQSDDAETADQKIQLADVVLEQSKNEAEAIKRYVQLRQACQYLAMGGAFKRAATLLAEISNQYQFDVHHAQLRLLKAAQESTVDIPGDELITASLRWADNASDIHQYEHATDYVAAAQSIAATDQRTDLEEQLSRRLAGLKPLTTAQQKVSSELGQAVDTLNADAKTRLGKFFALSCRDWQRGLPLLSEGSDMSLKACAQIDLATPESSAAHIEIARQWQDAGTTLTTLERQGTHDRSRQWYLAALPSLSGSEHEQIVADISKLDLPHVDLHFKLHLDGAGRLEVSSEGARWIDHFGNPVPTIELNQYLWQPEKTPVFQNRGVTSFLPSDTTLNYPKLRRIRGRGMVVLERNTAGIAIVNLNDVPVGSDDYEFVIEAAY</sequence>
<dbReference type="InterPro" id="IPR029062">
    <property type="entry name" value="Class_I_gatase-like"/>
</dbReference>
<dbReference type="AlphaFoldDB" id="A0A5C6BER5"/>
<evidence type="ECO:0000256" key="1">
    <source>
        <dbReference type="SAM" id="Coils"/>
    </source>
</evidence>
<keyword evidence="1" id="KW-0175">Coiled coil</keyword>
<proteinExistence type="predicted"/>
<reference evidence="2 3" key="1">
    <citation type="journal article" date="2020" name="Antonie Van Leeuwenhoek">
        <title>Rhodopirellula heiligendammensis sp. nov., Rhodopirellula pilleata sp. nov., and Rhodopirellula solitaria sp. nov. isolated from natural or artificial marine surfaces in Northern Germany and California, USA, and emended description of the genus Rhodopirellula.</title>
        <authorList>
            <person name="Kallscheuer N."/>
            <person name="Wiegand S."/>
            <person name="Jogler M."/>
            <person name="Boedeker C."/>
            <person name="Peeters S.H."/>
            <person name="Rast P."/>
            <person name="Heuer A."/>
            <person name="Jetten M.S.M."/>
            <person name="Rohde M."/>
            <person name="Jogler C."/>
        </authorList>
    </citation>
    <scope>NUCLEOTIDE SEQUENCE [LARGE SCALE GENOMIC DNA]</scope>
    <source>
        <strain evidence="2 3">Poly21</strain>
    </source>
</reference>
<name>A0A5C6BER5_9BACT</name>
<keyword evidence="3" id="KW-1185">Reference proteome</keyword>
<organism evidence="2 3">
    <name type="scientific">Allorhodopirellula heiligendammensis</name>
    <dbReference type="NCBI Taxonomy" id="2714739"/>
    <lineage>
        <taxon>Bacteria</taxon>
        <taxon>Pseudomonadati</taxon>
        <taxon>Planctomycetota</taxon>
        <taxon>Planctomycetia</taxon>
        <taxon>Pirellulales</taxon>
        <taxon>Pirellulaceae</taxon>
        <taxon>Allorhodopirellula</taxon>
    </lineage>
</organism>
<evidence type="ECO:0000313" key="2">
    <source>
        <dbReference type="EMBL" id="TWU10400.1"/>
    </source>
</evidence>
<evidence type="ECO:0000313" key="3">
    <source>
        <dbReference type="Proteomes" id="UP000319908"/>
    </source>
</evidence>
<dbReference type="SUPFAM" id="SSF52317">
    <property type="entry name" value="Class I glutamine amidotransferase-like"/>
    <property type="match status" value="1"/>
</dbReference>
<dbReference type="Proteomes" id="UP000319908">
    <property type="component" value="Unassembled WGS sequence"/>
</dbReference>